<keyword evidence="2" id="KW-0349">Heme</keyword>
<evidence type="ECO:0000313" key="7">
    <source>
        <dbReference type="Proteomes" id="UP000029964"/>
    </source>
</evidence>
<evidence type="ECO:0000256" key="2">
    <source>
        <dbReference type="ARBA" id="ARBA00022617"/>
    </source>
</evidence>
<dbReference type="GO" id="GO:0046872">
    <property type="term" value="F:metal ion binding"/>
    <property type="evidence" value="ECO:0007669"/>
    <property type="project" value="UniProtKB-KW"/>
</dbReference>
<comment type="caution">
    <text evidence="6">The sequence shown here is derived from an EMBL/GenBank/DDBJ whole genome shotgun (WGS) entry which is preliminary data.</text>
</comment>
<dbReference type="Pfam" id="PF13816">
    <property type="entry name" value="Dehydratase_hem"/>
    <property type="match status" value="1"/>
</dbReference>
<evidence type="ECO:0000256" key="3">
    <source>
        <dbReference type="ARBA" id="ARBA00022723"/>
    </source>
</evidence>
<evidence type="ECO:0000256" key="1">
    <source>
        <dbReference type="ARBA" id="ARBA00001970"/>
    </source>
</evidence>
<gene>
    <name evidence="6" type="ORF">ACRE_080590</name>
</gene>
<dbReference type="AlphaFoldDB" id="A0A086SVU7"/>
<keyword evidence="5" id="KW-0456">Lyase</keyword>
<comment type="cofactor">
    <cofactor evidence="1">
        <name>heme b</name>
        <dbReference type="ChEBI" id="CHEBI:60344"/>
    </cofactor>
</comment>
<organism evidence="6 7">
    <name type="scientific">Hapsidospora chrysogenum (strain ATCC 11550 / CBS 779.69 / DSM 880 / IAM 14645 / JCM 23072 / IMI 49137)</name>
    <name type="common">Acremonium chrysogenum</name>
    <dbReference type="NCBI Taxonomy" id="857340"/>
    <lineage>
        <taxon>Eukaryota</taxon>
        <taxon>Fungi</taxon>
        <taxon>Dikarya</taxon>
        <taxon>Ascomycota</taxon>
        <taxon>Pezizomycotina</taxon>
        <taxon>Sordariomycetes</taxon>
        <taxon>Hypocreomycetidae</taxon>
        <taxon>Hypocreales</taxon>
        <taxon>Bionectriaceae</taxon>
        <taxon>Hapsidospora</taxon>
    </lineage>
</organism>
<dbReference type="InterPro" id="IPR025702">
    <property type="entry name" value="OXD"/>
</dbReference>
<keyword evidence="7" id="KW-1185">Reference proteome</keyword>
<protein>
    <submittedName>
        <fullName evidence="6">Phenylacetaldoxime dehydratase-like protein</fullName>
    </submittedName>
</protein>
<keyword evidence="3" id="KW-0479">Metal-binding</keyword>
<accession>A0A086SVU7</accession>
<dbReference type="HOGENOM" id="CLU_065607_0_0_1"/>
<evidence type="ECO:0000256" key="5">
    <source>
        <dbReference type="ARBA" id="ARBA00023239"/>
    </source>
</evidence>
<evidence type="ECO:0000256" key="4">
    <source>
        <dbReference type="ARBA" id="ARBA00023004"/>
    </source>
</evidence>
<sequence length="379" mass="42932">MSCPVRTYPLRRPDGHQPPVPRWQLVFGSEVTHVHVAYIGVQQQHSDTEEAIKAGEQAMDAVRGWADQETEDGCAVMEEFDVINGDDAGSAHVWVCYWADKTTYEMALDRLSLASIHDALVPPGRSFIGLWLETFSVPVSRLETNYTGLDYLPGVARLPNTTTEPHTLTAYWGAARDRIPDSAHDLFETDSGDGGEGVRLVEEKRTKKEKHILGTNADNLVHIRSGQFWETCDDAETDAYERKLEPTLEAGLRYLWENPSESGARGLRYLRNTSNLRVSDDRPVVEEEEEQSNVWRVTRPRKETCVAGYFTSLDKLEGWAKSHKSHLAIYHGAMRHAKVFGDARKFRTWHEVVVLKKGEARFEYVNCVDKTGVLRFIAE</sequence>
<evidence type="ECO:0000313" key="6">
    <source>
        <dbReference type="EMBL" id="KFH41229.1"/>
    </source>
</evidence>
<dbReference type="OrthoDB" id="3359285at2759"/>
<reference evidence="7" key="1">
    <citation type="journal article" date="2014" name="Genome Announc.">
        <title>Genome sequence and annotation of Acremonium chrysogenum, producer of the beta-lactam antibiotic cephalosporin C.</title>
        <authorList>
            <person name="Terfehr D."/>
            <person name="Dahlmann T.A."/>
            <person name="Specht T."/>
            <person name="Zadra I."/>
            <person name="Kuernsteiner H."/>
            <person name="Kueck U."/>
        </authorList>
    </citation>
    <scope>NUCLEOTIDE SEQUENCE [LARGE SCALE GENOMIC DNA]</scope>
    <source>
        <strain evidence="7">ATCC 11550 / CBS 779.69 / DSM 880 / IAM 14645 / JCM 23072 / IMI 49137</strain>
    </source>
</reference>
<dbReference type="EMBL" id="JPKY01000140">
    <property type="protein sequence ID" value="KFH41229.1"/>
    <property type="molecule type" value="Genomic_DNA"/>
</dbReference>
<name>A0A086SVU7_HAPC1</name>
<dbReference type="GO" id="GO:0016829">
    <property type="term" value="F:lyase activity"/>
    <property type="evidence" value="ECO:0007669"/>
    <property type="project" value="UniProtKB-KW"/>
</dbReference>
<dbReference type="Proteomes" id="UP000029964">
    <property type="component" value="Unassembled WGS sequence"/>
</dbReference>
<keyword evidence="4" id="KW-0408">Iron</keyword>
<proteinExistence type="predicted"/>